<dbReference type="AlphaFoldDB" id="A0AAN4Z4H7"/>
<dbReference type="InterPro" id="IPR003663">
    <property type="entry name" value="Sugar/inositol_transpt"/>
</dbReference>
<dbReference type="Pfam" id="PF00083">
    <property type="entry name" value="Sugar_tr"/>
    <property type="match status" value="1"/>
</dbReference>
<evidence type="ECO:0000259" key="7">
    <source>
        <dbReference type="PROSITE" id="PS50850"/>
    </source>
</evidence>
<feature type="non-terminal residue" evidence="8">
    <location>
        <position position="1"/>
    </location>
</feature>
<keyword evidence="5 6" id="KW-0472">Membrane</keyword>
<accession>A0AAN4Z4H7</accession>
<keyword evidence="4 6" id="KW-1133">Transmembrane helix</keyword>
<dbReference type="InterPro" id="IPR020846">
    <property type="entry name" value="MFS_dom"/>
</dbReference>
<evidence type="ECO:0000256" key="5">
    <source>
        <dbReference type="ARBA" id="ARBA00023136"/>
    </source>
</evidence>
<comment type="subcellular location">
    <subcellularLocation>
        <location evidence="1">Membrane</location>
        <topology evidence="1">Multi-pass membrane protein</topology>
    </subcellularLocation>
</comment>
<feature type="transmembrane region" description="Helical" evidence="6">
    <location>
        <begin position="94"/>
        <end position="116"/>
    </location>
</feature>
<keyword evidence="3 6" id="KW-0812">Transmembrane</keyword>
<dbReference type="PANTHER" id="PTHR48020">
    <property type="entry name" value="PROTON MYO-INOSITOL COTRANSPORTER"/>
    <property type="match status" value="1"/>
</dbReference>
<gene>
    <name evidence="8" type="ORF">PMAYCL1PPCAC_01407</name>
</gene>
<dbReference type="GO" id="GO:0016324">
    <property type="term" value="C:apical plasma membrane"/>
    <property type="evidence" value="ECO:0007669"/>
    <property type="project" value="TreeGrafter"/>
</dbReference>
<feature type="transmembrane region" description="Helical" evidence="6">
    <location>
        <begin position="165"/>
        <end position="183"/>
    </location>
</feature>
<dbReference type="SUPFAM" id="SSF103473">
    <property type="entry name" value="MFS general substrate transporter"/>
    <property type="match status" value="1"/>
</dbReference>
<evidence type="ECO:0000313" key="8">
    <source>
        <dbReference type="EMBL" id="GMR31212.1"/>
    </source>
</evidence>
<reference evidence="9" key="1">
    <citation type="submission" date="2022-10" db="EMBL/GenBank/DDBJ databases">
        <title>Genome assembly of Pristionchus species.</title>
        <authorList>
            <person name="Yoshida K."/>
            <person name="Sommer R.J."/>
        </authorList>
    </citation>
    <scope>NUCLEOTIDE SEQUENCE [LARGE SCALE GENOMIC DNA]</scope>
    <source>
        <strain evidence="9">RS5460</strain>
    </source>
</reference>
<evidence type="ECO:0000256" key="3">
    <source>
        <dbReference type="ARBA" id="ARBA00022692"/>
    </source>
</evidence>
<dbReference type="PROSITE" id="PS50850">
    <property type="entry name" value="MFS"/>
    <property type="match status" value="1"/>
</dbReference>
<dbReference type="InterPro" id="IPR050814">
    <property type="entry name" value="Myo-inositol_Transporter"/>
</dbReference>
<dbReference type="PRINTS" id="PR00171">
    <property type="entry name" value="SUGRTRNSPORT"/>
</dbReference>
<proteinExistence type="predicted"/>
<evidence type="ECO:0000256" key="1">
    <source>
        <dbReference type="ARBA" id="ARBA00004141"/>
    </source>
</evidence>
<evidence type="ECO:0000313" key="9">
    <source>
        <dbReference type="Proteomes" id="UP001328107"/>
    </source>
</evidence>
<sequence>SATNLIYKYNDPYFNITGGDEVNHCASFSNCDFCVTDERCGFCEYVAEDGTKTGFCLPFDGSNDTAAFSGTGPCNFISPNPDYEWEDGSCVTPLTILPIIIMFIYLCFFSIGFAPIPWTLNAEFYPLWARSTCASIATAFNWIFNLLVSLTFLSLSQAVTKYGAFFIYAGFTVIALIVIWFYVPETMGLNIEEIEFLFMSEEERKKHTHKVEDPVDVKNHDVDGFVIYDKIDRSPSKRSNTVRDVDF</sequence>
<dbReference type="GO" id="GO:0005366">
    <property type="term" value="F:myo-inositol:proton symporter activity"/>
    <property type="evidence" value="ECO:0007669"/>
    <property type="project" value="TreeGrafter"/>
</dbReference>
<dbReference type="EMBL" id="BTRK01000001">
    <property type="protein sequence ID" value="GMR31212.1"/>
    <property type="molecule type" value="Genomic_DNA"/>
</dbReference>
<comment type="caution">
    <text evidence="8">The sequence shown here is derived from an EMBL/GenBank/DDBJ whole genome shotgun (WGS) entry which is preliminary data.</text>
</comment>
<dbReference type="Proteomes" id="UP001328107">
    <property type="component" value="Unassembled WGS sequence"/>
</dbReference>
<keyword evidence="2" id="KW-0813">Transport</keyword>
<organism evidence="8 9">
    <name type="scientific">Pristionchus mayeri</name>
    <dbReference type="NCBI Taxonomy" id="1317129"/>
    <lineage>
        <taxon>Eukaryota</taxon>
        <taxon>Metazoa</taxon>
        <taxon>Ecdysozoa</taxon>
        <taxon>Nematoda</taxon>
        <taxon>Chromadorea</taxon>
        <taxon>Rhabditida</taxon>
        <taxon>Rhabditina</taxon>
        <taxon>Diplogasteromorpha</taxon>
        <taxon>Diplogasteroidea</taxon>
        <taxon>Neodiplogasteridae</taxon>
        <taxon>Pristionchus</taxon>
    </lineage>
</organism>
<keyword evidence="9" id="KW-1185">Reference proteome</keyword>
<protein>
    <recommendedName>
        <fullName evidence="7">Major facilitator superfamily (MFS) profile domain-containing protein</fullName>
    </recommendedName>
</protein>
<dbReference type="Gene3D" id="1.20.1250.20">
    <property type="entry name" value="MFS general substrate transporter like domains"/>
    <property type="match status" value="1"/>
</dbReference>
<evidence type="ECO:0000256" key="6">
    <source>
        <dbReference type="SAM" id="Phobius"/>
    </source>
</evidence>
<dbReference type="InterPro" id="IPR005828">
    <property type="entry name" value="MFS_sugar_transport-like"/>
</dbReference>
<evidence type="ECO:0000256" key="2">
    <source>
        <dbReference type="ARBA" id="ARBA00022448"/>
    </source>
</evidence>
<feature type="domain" description="Major facilitator superfamily (MFS) profile" evidence="7">
    <location>
        <begin position="1"/>
        <end position="187"/>
    </location>
</feature>
<feature type="transmembrane region" description="Helical" evidence="6">
    <location>
        <begin position="128"/>
        <end position="153"/>
    </location>
</feature>
<dbReference type="FunFam" id="1.20.1250.20:FF:000387">
    <property type="entry name" value="H(+) MyoInositol coTransporter"/>
    <property type="match status" value="1"/>
</dbReference>
<dbReference type="InterPro" id="IPR036259">
    <property type="entry name" value="MFS_trans_sf"/>
</dbReference>
<name>A0AAN4Z4H7_9BILA</name>
<dbReference type="PANTHER" id="PTHR48020:SF12">
    <property type="entry name" value="PROTON MYO-INOSITOL COTRANSPORTER"/>
    <property type="match status" value="1"/>
</dbReference>
<evidence type="ECO:0000256" key="4">
    <source>
        <dbReference type="ARBA" id="ARBA00022989"/>
    </source>
</evidence>